<dbReference type="STRING" id="378794.GCA_001570625_02872"/>
<dbReference type="InterPro" id="IPR043135">
    <property type="entry name" value="Fur_C"/>
</dbReference>
<comment type="cofactor">
    <cofactor evidence="7">
        <name>Zn(2+)</name>
        <dbReference type="ChEBI" id="CHEBI:29105"/>
    </cofactor>
    <text evidence="7">Binds 1 zinc ion per subunit.</text>
</comment>
<evidence type="ECO:0000256" key="4">
    <source>
        <dbReference type="ARBA" id="ARBA00023015"/>
    </source>
</evidence>
<evidence type="ECO:0000256" key="2">
    <source>
        <dbReference type="ARBA" id="ARBA00022491"/>
    </source>
</evidence>
<dbReference type="GO" id="GO:0008270">
    <property type="term" value="F:zinc ion binding"/>
    <property type="evidence" value="ECO:0007669"/>
    <property type="project" value="TreeGrafter"/>
</dbReference>
<dbReference type="PANTHER" id="PTHR33202">
    <property type="entry name" value="ZINC UPTAKE REGULATION PROTEIN"/>
    <property type="match status" value="1"/>
</dbReference>
<dbReference type="Pfam" id="PF01475">
    <property type="entry name" value="FUR"/>
    <property type="match status" value="1"/>
</dbReference>
<evidence type="ECO:0000256" key="5">
    <source>
        <dbReference type="ARBA" id="ARBA00023125"/>
    </source>
</evidence>
<evidence type="ECO:0000313" key="9">
    <source>
        <dbReference type="EMBL" id="HBK52534.1"/>
    </source>
</evidence>
<keyword evidence="4" id="KW-0805">Transcription regulation</keyword>
<proteinExistence type="inferred from homology"/>
<dbReference type="InterPro" id="IPR036390">
    <property type="entry name" value="WH_DNA-bd_sf"/>
</dbReference>
<protein>
    <submittedName>
        <fullName evidence="9">Transcriptional repressor</fullName>
    </submittedName>
</protein>
<reference evidence="9 10" key="1">
    <citation type="journal article" date="2018" name="Nat. Biotechnol.">
        <title>A standardized bacterial taxonomy based on genome phylogeny substantially revises the tree of life.</title>
        <authorList>
            <person name="Parks D.H."/>
            <person name="Chuvochina M."/>
            <person name="Waite D.W."/>
            <person name="Rinke C."/>
            <person name="Skarshewski A."/>
            <person name="Chaumeil P.A."/>
            <person name="Hugenholtz P."/>
        </authorList>
    </citation>
    <scope>NUCLEOTIDE SEQUENCE [LARGE SCALE GENOMIC DNA]</scope>
    <source>
        <strain evidence="9">UBA10948</strain>
    </source>
</reference>
<dbReference type="InterPro" id="IPR002481">
    <property type="entry name" value="FUR"/>
</dbReference>
<dbReference type="PANTHER" id="PTHR33202:SF7">
    <property type="entry name" value="FERRIC UPTAKE REGULATION PROTEIN"/>
    <property type="match status" value="1"/>
</dbReference>
<dbReference type="GO" id="GO:0045892">
    <property type="term" value="P:negative regulation of DNA-templated transcription"/>
    <property type="evidence" value="ECO:0007669"/>
    <property type="project" value="TreeGrafter"/>
</dbReference>
<keyword evidence="6" id="KW-0804">Transcription</keyword>
<dbReference type="SUPFAM" id="SSF46785">
    <property type="entry name" value="Winged helix' DNA-binding domain"/>
    <property type="match status" value="1"/>
</dbReference>
<evidence type="ECO:0000256" key="8">
    <source>
        <dbReference type="PIRSR" id="PIRSR602481-2"/>
    </source>
</evidence>
<comment type="cofactor">
    <cofactor evidence="8">
        <name>Mn(2+)</name>
        <dbReference type="ChEBI" id="CHEBI:29035"/>
    </cofactor>
    <cofactor evidence="8">
        <name>Fe(2+)</name>
        <dbReference type="ChEBI" id="CHEBI:29033"/>
    </cofactor>
    <text evidence="8">Binds 1 Mn(2+) or Fe(2+) ion per subunit.</text>
</comment>
<keyword evidence="5" id="KW-0238">DNA-binding</keyword>
<evidence type="ECO:0000256" key="6">
    <source>
        <dbReference type="ARBA" id="ARBA00023163"/>
    </source>
</evidence>
<feature type="binding site" evidence="7">
    <location>
        <position position="94"/>
    </location>
    <ligand>
        <name>Zn(2+)</name>
        <dbReference type="ChEBI" id="CHEBI:29105"/>
    </ligand>
</feature>
<dbReference type="AlphaFoldDB" id="A0A354YTL4"/>
<feature type="binding site" evidence="7">
    <location>
        <position position="91"/>
    </location>
    <ligand>
        <name>Zn(2+)</name>
        <dbReference type="ChEBI" id="CHEBI:29105"/>
    </ligand>
</feature>
<gene>
    <name evidence="9" type="ORF">DDZ44_01165</name>
</gene>
<dbReference type="EMBL" id="DNZF01000027">
    <property type="protein sequence ID" value="HBK52534.1"/>
    <property type="molecule type" value="Genomic_DNA"/>
</dbReference>
<evidence type="ECO:0000256" key="3">
    <source>
        <dbReference type="ARBA" id="ARBA00022833"/>
    </source>
</evidence>
<feature type="binding site" evidence="7">
    <location>
        <position position="131"/>
    </location>
    <ligand>
        <name>Zn(2+)</name>
        <dbReference type="ChEBI" id="CHEBI:29105"/>
    </ligand>
</feature>
<organism evidence="9 10">
    <name type="scientific">Syntrophomonas wolfei</name>
    <dbReference type="NCBI Taxonomy" id="863"/>
    <lineage>
        <taxon>Bacteria</taxon>
        <taxon>Bacillati</taxon>
        <taxon>Bacillota</taxon>
        <taxon>Clostridia</taxon>
        <taxon>Eubacteriales</taxon>
        <taxon>Syntrophomonadaceae</taxon>
        <taxon>Syntrophomonas</taxon>
    </lineage>
</organism>
<dbReference type="GO" id="GO:0000976">
    <property type="term" value="F:transcription cis-regulatory region binding"/>
    <property type="evidence" value="ECO:0007669"/>
    <property type="project" value="TreeGrafter"/>
</dbReference>
<feature type="binding site" evidence="7">
    <location>
        <position position="134"/>
    </location>
    <ligand>
        <name>Zn(2+)</name>
        <dbReference type="ChEBI" id="CHEBI:29105"/>
    </ligand>
</feature>
<dbReference type="RefSeq" id="WP_061215262.1">
    <property type="nucleotide sequence ID" value="NZ_DCDX01000065.1"/>
</dbReference>
<dbReference type="CDD" id="cd07153">
    <property type="entry name" value="Fur_like"/>
    <property type="match status" value="1"/>
</dbReference>
<feature type="binding site" evidence="8">
    <location>
        <position position="123"/>
    </location>
    <ligand>
        <name>Fe cation</name>
        <dbReference type="ChEBI" id="CHEBI:24875"/>
    </ligand>
</feature>
<comment type="caution">
    <text evidence="9">The sequence shown here is derived from an EMBL/GenBank/DDBJ whole genome shotgun (WGS) entry which is preliminary data.</text>
</comment>
<keyword evidence="3 7" id="KW-0862">Zinc</keyword>
<evidence type="ECO:0000256" key="1">
    <source>
        <dbReference type="ARBA" id="ARBA00007957"/>
    </source>
</evidence>
<comment type="similarity">
    <text evidence="1">Belongs to the Fur family.</text>
</comment>
<name>A0A354YTL4_9FIRM</name>
<dbReference type="Gene3D" id="1.10.10.10">
    <property type="entry name" value="Winged helix-like DNA-binding domain superfamily/Winged helix DNA-binding domain"/>
    <property type="match status" value="1"/>
</dbReference>
<dbReference type="GO" id="GO:1900376">
    <property type="term" value="P:regulation of secondary metabolite biosynthetic process"/>
    <property type="evidence" value="ECO:0007669"/>
    <property type="project" value="TreeGrafter"/>
</dbReference>
<dbReference type="Gene3D" id="3.30.1490.190">
    <property type="match status" value="1"/>
</dbReference>
<keyword evidence="8" id="KW-0408">Iron</keyword>
<sequence length="141" mass="15914">MNSRLQELSNCGFKITPQRRLILDILQKSDRPLTAEETAERIKKKEPRISVATIYRNLNLLVEIGVLSKLEIADAAARFQINQGHNHHLLCLGCGAAIKIGICPLQGRVEELIQEHGFSVDSHYFEITGYCRECQLKETGK</sequence>
<keyword evidence="7" id="KW-0479">Metal-binding</keyword>
<dbReference type="GO" id="GO:0003700">
    <property type="term" value="F:DNA-binding transcription factor activity"/>
    <property type="evidence" value="ECO:0007669"/>
    <property type="project" value="InterPro"/>
</dbReference>
<keyword evidence="2" id="KW-0678">Repressor</keyword>
<accession>A0A354YTL4</accession>
<evidence type="ECO:0000313" key="10">
    <source>
        <dbReference type="Proteomes" id="UP000263273"/>
    </source>
</evidence>
<dbReference type="Proteomes" id="UP000263273">
    <property type="component" value="Unassembled WGS sequence"/>
</dbReference>
<evidence type="ECO:0000256" key="7">
    <source>
        <dbReference type="PIRSR" id="PIRSR602481-1"/>
    </source>
</evidence>
<dbReference type="InterPro" id="IPR036388">
    <property type="entry name" value="WH-like_DNA-bd_sf"/>
</dbReference>